<dbReference type="Pfam" id="PF13466">
    <property type="entry name" value="STAS_2"/>
    <property type="match status" value="1"/>
</dbReference>
<organism evidence="2">
    <name type="scientific">hydrothermal vent metagenome</name>
    <dbReference type="NCBI Taxonomy" id="652676"/>
    <lineage>
        <taxon>unclassified sequences</taxon>
        <taxon>metagenomes</taxon>
        <taxon>ecological metagenomes</taxon>
    </lineage>
</organism>
<dbReference type="Gene3D" id="3.30.750.24">
    <property type="entry name" value="STAS domain"/>
    <property type="match status" value="1"/>
</dbReference>
<gene>
    <name evidence="2" type="ORF">MGWOODY_XGa1696</name>
</gene>
<dbReference type="AlphaFoldDB" id="A0A160TVH8"/>
<dbReference type="InterPro" id="IPR036513">
    <property type="entry name" value="STAS_dom_sf"/>
</dbReference>
<dbReference type="InterPro" id="IPR002645">
    <property type="entry name" value="STAS_dom"/>
</dbReference>
<evidence type="ECO:0000259" key="1">
    <source>
        <dbReference type="PROSITE" id="PS50801"/>
    </source>
</evidence>
<dbReference type="SUPFAM" id="SSF52091">
    <property type="entry name" value="SpoIIaa-like"/>
    <property type="match status" value="1"/>
</dbReference>
<dbReference type="EMBL" id="CZRL01000105">
    <property type="protein sequence ID" value="CUS54758.1"/>
    <property type="molecule type" value="Genomic_DNA"/>
</dbReference>
<feature type="domain" description="STAS" evidence="1">
    <location>
        <begin position="52"/>
        <end position="98"/>
    </location>
</feature>
<evidence type="ECO:0000313" key="2">
    <source>
        <dbReference type="EMBL" id="CUS54758.1"/>
    </source>
</evidence>
<reference evidence="2" key="1">
    <citation type="submission" date="2015-10" db="EMBL/GenBank/DDBJ databases">
        <authorList>
            <person name="Gilbert D.G."/>
        </authorList>
    </citation>
    <scope>NUCLEOTIDE SEQUENCE</scope>
</reference>
<proteinExistence type="predicted"/>
<dbReference type="CDD" id="cd07043">
    <property type="entry name" value="STAS_anti-anti-sigma_factors"/>
    <property type="match status" value="1"/>
</dbReference>
<protein>
    <recommendedName>
        <fullName evidence="1">STAS domain-containing protein</fullName>
    </recommendedName>
</protein>
<accession>A0A160TVH8</accession>
<sequence>MAATATLNGHVLVLSGRLVGPDLDAVTETGKQLLDLPERQLTVDLSQAEDTVDIAGIQWLVTIYRSAKNRGKQLSFAGISQPQRDALKISGFESIIGD</sequence>
<dbReference type="InterPro" id="IPR058548">
    <property type="entry name" value="MlaB-like_STAS"/>
</dbReference>
<name>A0A160TVH8_9ZZZZ</name>
<dbReference type="PROSITE" id="PS50801">
    <property type="entry name" value="STAS"/>
    <property type="match status" value="1"/>
</dbReference>